<keyword evidence="6" id="KW-0547">Nucleotide-binding</keyword>
<evidence type="ECO:0000256" key="4">
    <source>
        <dbReference type="ARBA" id="ARBA00022614"/>
    </source>
</evidence>
<dbReference type="Gene3D" id="3.40.50.300">
    <property type="entry name" value="P-loop containing nucleotide triphosphate hydrolases"/>
    <property type="match status" value="1"/>
</dbReference>
<accession>A0A6P6SUC5</accession>
<dbReference type="Proteomes" id="UP001652660">
    <property type="component" value="Chromosome 1e"/>
</dbReference>
<dbReference type="SUPFAM" id="SSF52058">
    <property type="entry name" value="L domain-like"/>
    <property type="match status" value="1"/>
</dbReference>
<evidence type="ECO:0000313" key="11">
    <source>
        <dbReference type="Proteomes" id="UP001652660"/>
    </source>
</evidence>
<dbReference type="InterPro" id="IPR036388">
    <property type="entry name" value="WH-like_DNA-bd_sf"/>
</dbReference>
<dbReference type="GO" id="GO:0005524">
    <property type="term" value="F:ATP binding"/>
    <property type="evidence" value="ECO:0007669"/>
    <property type="project" value="UniProtKB-KW"/>
</dbReference>
<gene>
    <name evidence="12" type="primary">LOC113694663</name>
</gene>
<comment type="subcellular location">
    <subcellularLocation>
        <location evidence="1">Cytoplasm</location>
    </subcellularLocation>
</comment>
<dbReference type="InterPro" id="IPR038005">
    <property type="entry name" value="RX-like_CC"/>
</dbReference>
<dbReference type="FunFam" id="1.10.10.10:FF:000322">
    <property type="entry name" value="Probable disease resistance protein At1g63360"/>
    <property type="match status" value="1"/>
</dbReference>
<evidence type="ECO:0000313" key="12">
    <source>
        <dbReference type="RefSeq" id="XP_027069321.1"/>
    </source>
</evidence>
<reference evidence="12" key="2">
    <citation type="submission" date="2025-08" db="UniProtKB">
        <authorList>
            <consortium name="RefSeq"/>
        </authorList>
    </citation>
    <scope>IDENTIFICATION</scope>
    <source>
        <tissue evidence="12">Leaves</tissue>
    </source>
</reference>
<evidence type="ECO:0000259" key="10">
    <source>
        <dbReference type="Pfam" id="PF23559"/>
    </source>
</evidence>
<dbReference type="CDD" id="cd14798">
    <property type="entry name" value="RX-CC_like"/>
    <property type="match status" value="1"/>
</dbReference>
<evidence type="ECO:0000256" key="6">
    <source>
        <dbReference type="ARBA" id="ARBA00022741"/>
    </source>
</evidence>
<dbReference type="AlphaFoldDB" id="A0A6P6SUC5"/>
<dbReference type="Gene3D" id="1.20.5.4130">
    <property type="match status" value="1"/>
</dbReference>
<protein>
    <submittedName>
        <fullName evidence="12">Late blight resistance protein homolog R1A-10</fullName>
    </submittedName>
</protein>
<keyword evidence="3" id="KW-0963">Cytoplasm</keyword>
<evidence type="ECO:0000256" key="1">
    <source>
        <dbReference type="ARBA" id="ARBA00004496"/>
    </source>
</evidence>
<dbReference type="InterPro" id="IPR002182">
    <property type="entry name" value="NB-ARC"/>
</dbReference>
<evidence type="ECO:0000259" key="9">
    <source>
        <dbReference type="Pfam" id="PF00931"/>
    </source>
</evidence>
<reference evidence="11" key="1">
    <citation type="journal article" date="2025" name="Foods">
        <title>Unveiling the Microbial Signatures of Arabica Coffee Cherries: Insights into Ripeness Specific Diversity, Functional Traits, and Implications for Quality and Safety.</title>
        <authorList>
            <consortium name="RefSeq"/>
            <person name="Tenea G.N."/>
            <person name="Cifuentes V."/>
            <person name="Reyes P."/>
            <person name="Cevallos-Vallejos M."/>
        </authorList>
    </citation>
    <scope>NUCLEOTIDE SEQUENCE [LARGE SCALE GENOMIC DNA]</scope>
</reference>
<dbReference type="RefSeq" id="XP_027069321.1">
    <property type="nucleotide sequence ID" value="XM_027213520.1"/>
</dbReference>
<dbReference type="Pfam" id="PF00931">
    <property type="entry name" value="NB-ARC"/>
    <property type="match status" value="1"/>
</dbReference>
<comment type="similarity">
    <text evidence="2">Belongs to the disease resistance NB-LRR family.</text>
</comment>
<dbReference type="InterPro" id="IPR027417">
    <property type="entry name" value="P-loop_NTPase"/>
</dbReference>
<dbReference type="Gene3D" id="1.10.8.430">
    <property type="entry name" value="Helical domain of apoptotic protease-activating factors"/>
    <property type="match status" value="1"/>
</dbReference>
<name>A0A6P6SUC5_COFAR</name>
<dbReference type="PRINTS" id="PR00364">
    <property type="entry name" value="DISEASERSIST"/>
</dbReference>
<dbReference type="OrthoDB" id="1749650at2759"/>
<dbReference type="InterPro" id="IPR042197">
    <property type="entry name" value="Apaf_helical"/>
</dbReference>
<feature type="domain" description="NB-ARC" evidence="9">
    <location>
        <begin position="221"/>
        <end position="313"/>
    </location>
</feature>
<dbReference type="GO" id="GO:0098542">
    <property type="term" value="P:defense response to other organism"/>
    <property type="evidence" value="ECO:0007669"/>
    <property type="project" value="TreeGrafter"/>
</dbReference>
<dbReference type="GeneID" id="113694663"/>
<sequence>MQTLLLINDELKIHAQLVKAEIRKIYDKVLKSSPFTFAKTPTLGFIDFLLKALDDLRTCRADLIAYVKNETETVRSELIFLRSFLRKTLEHCKKVEEFEDLENRVVAAAYEAEYVIDLVAPGDGPLWYHVLWLSDVIEKFKHLRPRVTDIYDAKMHEKTVHRIAKPSNNELSRDYQFVDEEVVGFKDEAEKLIDRLQRGSKELDVISITGNGIVLLNDKVWEMSIDDLAEALSRSLKGRMYFIVLDDIWNPQAWHDLRNSFPDDHNGSRIVFTSRVHDIALLANPGGSPHHLRSFTEEESWELFQKNVFQQKICPPELCNVGKKIAIECRGLPLSVVLVAGLLRKITMTEDHWNEIAESVSKHIGGGKALDTLEMSYRHLPGHLKPCFLYFGMFPEDREISVRRLIWLWIAEGFVRTTEMKSLEDLAEGFLMDLIGRSLVMVSKTRSNGGVKACQVHDLCANSMLENLKSQARKFLDVAEKTSKTGKLPNLEVLKLYGSAFQGKEWVVEDGEFLNLKFLELDRVDIVFWNASDYPFPSLLRLLVKECWQLDGVPSSLGDITTLEMIEVHWCSCSAEKSVKQIQEEQNEMGN</sequence>
<dbReference type="InterPro" id="IPR044974">
    <property type="entry name" value="Disease_R_plants"/>
</dbReference>
<keyword evidence="4" id="KW-0433">Leucine-rich repeat</keyword>
<organism evidence="11 12">
    <name type="scientific">Coffea arabica</name>
    <name type="common">Arabian coffee</name>
    <dbReference type="NCBI Taxonomy" id="13443"/>
    <lineage>
        <taxon>Eukaryota</taxon>
        <taxon>Viridiplantae</taxon>
        <taxon>Streptophyta</taxon>
        <taxon>Embryophyta</taxon>
        <taxon>Tracheophyta</taxon>
        <taxon>Spermatophyta</taxon>
        <taxon>Magnoliopsida</taxon>
        <taxon>eudicotyledons</taxon>
        <taxon>Gunneridae</taxon>
        <taxon>Pentapetalae</taxon>
        <taxon>asterids</taxon>
        <taxon>lamiids</taxon>
        <taxon>Gentianales</taxon>
        <taxon>Rubiaceae</taxon>
        <taxon>Ixoroideae</taxon>
        <taxon>Gardenieae complex</taxon>
        <taxon>Bertiereae - Coffeeae clade</taxon>
        <taxon>Coffeeae</taxon>
        <taxon>Coffea</taxon>
    </lineage>
</organism>
<dbReference type="Gene3D" id="1.10.10.10">
    <property type="entry name" value="Winged helix-like DNA-binding domain superfamily/Winged helix DNA-binding domain"/>
    <property type="match status" value="1"/>
</dbReference>
<dbReference type="PANTHER" id="PTHR23155:SF1152">
    <property type="entry name" value="AAA+ ATPASE DOMAIN-CONTAINING PROTEIN"/>
    <property type="match status" value="1"/>
</dbReference>
<keyword evidence="8" id="KW-0067">ATP-binding</keyword>
<dbReference type="InterPro" id="IPR058922">
    <property type="entry name" value="WHD_DRP"/>
</dbReference>
<evidence type="ECO:0000256" key="8">
    <source>
        <dbReference type="ARBA" id="ARBA00022840"/>
    </source>
</evidence>
<evidence type="ECO:0000256" key="5">
    <source>
        <dbReference type="ARBA" id="ARBA00022737"/>
    </source>
</evidence>
<dbReference type="GO" id="GO:0005737">
    <property type="term" value="C:cytoplasm"/>
    <property type="evidence" value="ECO:0007669"/>
    <property type="project" value="UniProtKB-SubCell"/>
</dbReference>
<evidence type="ECO:0000256" key="3">
    <source>
        <dbReference type="ARBA" id="ARBA00022490"/>
    </source>
</evidence>
<dbReference type="GO" id="GO:0043531">
    <property type="term" value="F:ADP binding"/>
    <property type="evidence" value="ECO:0007669"/>
    <property type="project" value="InterPro"/>
</dbReference>
<evidence type="ECO:0000256" key="2">
    <source>
        <dbReference type="ARBA" id="ARBA00008894"/>
    </source>
</evidence>
<proteinExistence type="inferred from homology"/>
<keyword evidence="5" id="KW-0677">Repeat</keyword>
<evidence type="ECO:0000256" key="7">
    <source>
        <dbReference type="ARBA" id="ARBA00022821"/>
    </source>
</evidence>
<dbReference type="SUPFAM" id="SSF52540">
    <property type="entry name" value="P-loop containing nucleoside triphosphate hydrolases"/>
    <property type="match status" value="1"/>
</dbReference>
<dbReference type="Pfam" id="PF23559">
    <property type="entry name" value="WHD_DRP"/>
    <property type="match status" value="1"/>
</dbReference>
<keyword evidence="7" id="KW-0611">Plant defense</keyword>
<dbReference type="PANTHER" id="PTHR23155">
    <property type="entry name" value="DISEASE RESISTANCE PROTEIN RP"/>
    <property type="match status" value="1"/>
</dbReference>
<feature type="domain" description="Disease resistance protein winged helix" evidence="10">
    <location>
        <begin position="393"/>
        <end position="459"/>
    </location>
</feature>
<keyword evidence="11" id="KW-1185">Reference proteome</keyword>